<evidence type="ECO:0000313" key="4">
    <source>
        <dbReference type="Proteomes" id="UP000288096"/>
    </source>
</evidence>
<dbReference type="AlphaFoldDB" id="A0A401FX64"/>
<accession>A0A401FX64</accession>
<feature type="transmembrane region" description="Helical" evidence="1">
    <location>
        <begin position="142"/>
        <end position="162"/>
    </location>
</feature>
<comment type="caution">
    <text evidence="3">The sequence shown here is derived from an EMBL/GenBank/DDBJ whole genome shotgun (WGS) entry which is preliminary data.</text>
</comment>
<reference evidence="4" key="1">
    <citation type="submission" date="2017-11" db="EMBL/GenBank/DDBJ databases">
        <authorList>
            <person name="Watanabe M."/>
            <person name="Kojima H."/>
        </authorList>
    </citation>
    <scope>NUCLEOTIDE SEQUENCE [LARGE SCALE GENOMIC DNA]</scope>
    <source>
        <strain evidence="4">Tokyo 01</strain>
    </source>
</reference>
<feature type="chain" id="PRO_5019370593" evidence="2">
    <location>
        <begin position="24"/>
        <end position="185"/>
    </location>
</feature>
<organism evidence="3 4">
    <name type="scientific">Desulfonema ishimotonii</name>
    <dbReference type="NCBI Taxonomy" id="45657"/>
    <lineage>
        <taxon>Bacteria</taxon>
        <taxon>Pseudomonadati</taxon>
        <taxon>Thermodesulfobacteriota</taxon>
        <taxon>Desulfobacteria</taxon>
        <taxon>Desulfobacterales</taxon>
        <taxon>Desulfococcaceae</taxon>
        <taxon>Desulfonema</taxon>
    </lineage>
</organism>
<sequence length="185" mass="20403">MNIRTFLLISCLLSIAIPEYSPAVVGQNYSVRNRTQEEIEINITPVNPLESGDTVYRVRQGKCVEKTIYFTSACIYKICAWGVASGDLYGCISVQSCAARGYIFYADGPPSSGGNVSCGDDWDDDDDNWLSVSCFISSAKPALWEFPPTVASIFLVFLLPLVSAGKPKRTARQQVKRQETGLKKR</sequence>
<keyword evidence="1" id="KW-0472">Membrane</keyword>
<proteinExistence type="predicted"/>
<evidence type="ECO:0000256" key="2">
    <source>
        <dbReference type="SAM" id="SignalP"/>
    </source>
</evidence>
<dbReference type="EMBL" id="BEXT01000001">
    <property type="protein sequence ID" value="GBC61550.1"/>
    <property type="molecule type" value="Genomic_DNA"/>
</dbReference>
<feature type="signal peptide" evidence="2">
    <location>
        <begin position="1"/>
        <end position="23"/>
    </location>
</feature>
<dbReference type="RefSeq" id="WP_124328827.1">
    <property type="nucleotide sequence ID" value="NZ_BEXT01000001.1"/>
</dbReference>
<evidence type="ECO:0000313" key="3">
    <source>
        <dbReference type="EMBL" id="GBC61550.1"/>
    </source>
</evidence>
<dbReference type="Proteomes" id="UP000288096">
    <property type="component" value="Unassembled WGS sequence"/>
</dbReference>
<keyword evidence="2" id="KW-0732">Signal</keyword>
<keyword evidence="1" id="KW-1133">Transmembrane helix</keyword>
<gene>
    <name evidence="3" type="ORF">DENIS_2512</name>
</gene>
<keyword evidence="1" id="KW-0812">Transmembrane</keyword>
<evidence type="ECO:0000256" key="1">
    <source>
        <dbReference type="SAM" id="Phobius"/>
    </source>
</evidence>
<protein>
    <submittedName>
        <fullName evidence="3">Uncharacterized protein</fullName>
    </submittedName>
</protein>
<name>A0A401FX64_9BACT</name>
<keyword evidence="4" id="KW-1185">Reference proteome</keyword>
<reference evidence="4" key="2">
    <citation type="submission" date="2019-01" db="EMBL/GenBank/DDBJ databases">
        <title>Genome sequence of Desulfonema ishimotonii strain Tokyo 01.</title>
        <authorList>
            <person name="Fukui M."/>
        </authorList>
    </citation>
    <scope>NUCLEOTIDE SEQUENCE [LARGE SCALE GENOMIC DNA]</scope>
    <source>
        <strain evidence="4">Tokyo 01</strain>
    </source>
</reference>